<gene>
    <name evidence="1" type="ORF">KTH90_23470</name>
</gene>
<reference evidence="1 2" key="1">
    <citation type="submission" date="2021-06" db="EMBL/GenBank/DDBJ databases">
        <title>Description of novel taxa of the family Lachnospiraceae.</title>
        <authorList>
            <person name="Chaplin A.V."/>
            <person name="Sokolova S.R."/>
            <person name="Pikina A.P."/>
            <person name="Korzhanova M."/>
            <person name="Belova V."/>
            <person name="Korostin D."/>
            <person name="Efimov B.A."/>
        </authorList>
    </citation>
    <scope>NUCLEOTIDE SEQUENCE [LARGE SCALE GENOMIC DNA]</scope>
    <source>
        <strain evidence="1 2">ASD4241</strain>
    </source>
</reference>
<keyword evidence="2" id="KW-1185">Reference proteome</keyword>
<comment type="caution">
    <text evidence="1">The sequence shown here is derived from an EMBL/GenBank/DDBJ whole genome shotgun (WGS) entry which is preliminary data.</text>
</comment>
<dbReference type="EMBL" id="JAHQCX010000026">
    <property type="protein sequence ID" value="MBU9728955.1"/>
    <property type="molecule type" value="Genomic_DNA"/>
</dbReference>
<dbReference type="RefSeq" id="WP_238727541.1">
    <property type="nucleotide sequence ID" value="NZ_JAHQCX010000026.1"/>
</dbReference>
<sequence length="47" mass="5506">MMPQWKLNIFVNAIKVRMEREGRTAADIIQEYAKLTASEKEEILARL</sequence>
<accession>A0ABS6KEJ8</accession>
<dbReference type="Proteomes" id="UP001314681">
    <property type="component" value="Unassembled WGS sequence"/>
</dbReference>
<evidence type="ECO:0000313" key="2">
    <source>
        <dbReference type="Proteomes" id="UP001314681"/>
    </source>
</evidence>
<proteinExistence type="predicted"/>
<organism evidence="1 2">
    <name type="scientific">Diplocloster modestus</name>
    <dbReference type="NCBI Taxonomy" id="2850322"/>
    <lineage>
        <taxon>Bacteria</taxon>
        <taxon>Bacillati</taxon>
        <taxon>Bacillota</taxon>
        <taxon>Clostridia</taxon>
        <taxon>Lachnospirales</taxon>
        <taxon>Lachnospiraceae</taxon>
        <taxon>Diplocloster</taxon>
    </lineage>
</organism>
<evidence type="ECO:0000313" key="1">
    <source>
        <dbReference type="EMBL" id="MBU9728955.1"/>
    </source>
</evidence>
<protein>
    <submittedName>
        <fullName evidence="1">Uncharacterized protein</fullName>
    </submittedName>
</protein>
<name>A0ABS6KEJ8_9FIRM</name>